<comment type="similarity">
    <text evidence="7">Belongs to the binding-protein-dependent transport system permease family. OppBC subfamily.</text>
</comment>
<feature type="transmembrane region" description="Helical" evidence="8">
    <location>
        <begin position="300"/>
        <end position="327"/>
    </location>
</feature>
<name>A0A4R7PC85_9GAMM</name>
<dbReference type="SUPFAM" id="SSF161098">
    <property type="entry name" value="MetI-like"/>
    <property type="match status" value="1"/>
</dbReference>
<feature type="domain" description="ABC transmembrane type-1" evidence="9">
    <location>
        <begin position="113"/>
        <end position="319"/>
    </location>
</feature>
<feature type="transmembrane region" description="Helical" evidence="8">
    <location>
        <begin position="254"/>
        <end position="280"/>
    </location>
</feature>
<evidence type="ECO:0000256" key="7">
    <source>
        <dbReference type="ARBA" id="ARBA00024202"/>
    </source>
</evidence>
<evidence type="ECO:0000256" key="2">
    <source>
        <dbReference type="ARBA" id="ARBA00022448"/>
    </source>
</evidence>
<keyword evidence="6 8" id="KW-0472">Membrane</keyword>
<dbReference type="Pfam" id="PF19300">
    <property type="entry name" value="BPD_transp_1_N"/>
    <property type="match status" value="1"/>
</dbReference>
<evidence type="ECO:0000256" key="4">
    <source>
        <dbReference type="ARBA" id="ARBA00022692"/>
    </source>
</evidence>
<dbReference type="GO" id="GO:0055085">
    <property type="term" value="P:transmembrane transport"/>
    <property type="evidence" value="ECO:0007669"/>
    <property type="project" value="InterPro"/>
</dbReference>
<feature type="transmembrane region" description="Helical" evidence="8">
    <location>
        <begin position="152"/>
        <end position="177"/>
    </location>
</feature>
<evidence type="ECO:0000256" key="8">
    <source>
        <dbReference type="RuleBase" id="RU363032"/>
    </source>
</evidence>
<dbReference type="PANTHER" id="PTHR43163">
    <property type="entry name" value="DIPEPTIDE TRANSPORT SYSTEM PERMEASE PROTEIN DPPB-RELATED"/>
    <property type="match status" value="1"/>
</dbReference>
<protein>
    <submittedName>
        <fullName evidence="10">Peptide/nickel transport system permease protein</fullName>
    </submittedName>
</protein>
<dbReference type="CDD" id="cd06261">
    <property type="entry name" value="TM_PBP2"/>
    <property type="match status" value="1"/>
</dbReference>
<evidence type="ECO:0000256" key="6">
    <source>
        <dbReference type="ARBA" id="ARBA00023136"/>
    </source>
</evidence>
<dbReference type="Gene3D" id="1.10.3720.10">
    <property type="entry name" value="MetI-like"/>
    <property type="match status" value="1"/>
</dbReference>
<comment type="caution">
    <text evidence="10">The sequence shown here is derived from an EMBL/GenBank/DDBJ whole genome shotgun (WGS) entry which is preliminary data.</text>
</comment>
<dbReference type="Pfam" id="PF00528">
    <property type="entry name" value="BPD_transp_1"/>
    <property type="match status" value="1"/>
</dbReference>
<evidence type="ECO:0000313" key="10">
    <source>
        <dbReference type="EMBL" id="TDU31715.1"/>
    </source>
</evidence>
<comment type="subcellular location">
    <subcellularLocation>
        <location evidence="1 8">Cell membrane</location>
        <topology evidence="1 8">Multi-pass membrane protein</topology>
    </subcellularLocation>
</comment>
<sequence>MSAAETDAPVLKGRGIPGWLPWFLKRLLSGLGAVLASSVIVFMATQALPSDPARVILGPEASEESIHLLQRQLGLDRPVAVQYADWLGRLLRGGLGHSLDSQVPVTDLISARFGNTLVLLGLVALFSIPLSLAIGVALALRRDSRLDRAAVTVLVLLKALPSFALAIGLISLLSTSVFSLLPAVSLLDPERSPLSQLQYLVLPTLTLVLSGLPYLTRLVRGSMIEALEAEYVTLARLRGVPERRVVWRHALPNALIPAIQGIALMLSVLFGGTLIVEVVFTYPGIGSTLNAAVQVRDLPVIQAVVLIVTAGVVAINLVADLLTVLLTPRLRTAGGVRLNVRRTRRVFRDAQNARLVKTHS</sequence>
<evidence type="ECO:0000256" key="1">
    <source>
        <dbReference type="ARBA" id="ARBA00004651"/>
    </source>
</evidence>
<keyword evidence="2 8" id="KW-0813">Transport</keyword>
<keyword evidence="4 8" id="KW-0812">Transmembrane</keyword>
<evidence type="ECO:0000259" key="9">
    <source>
        <dbReference type="PROSITE" id="PS50928"/>
    </source>
</evidence>
<keyword evidence="3" id="KW-1003">Cell membrane</keyword>
<gene>
    <name evidence="10" type="ORF">DFR24_1094</name>
</gene>
<dbReference type="AlphaFoldDB" id="A0A4R7PC85"/>
<feature type="transmembrane region" description="Helical" evidence="8">
    <location>
        <begin position="27"/>
        <end position="48"/>
    </location>
</feature>
<evidence type="ECO:0000256" key="3">
    <source>
        <dbReference type="ARBA" id="ARBA00022475"/>
    </source>
</evidence>
<organism evidence="10 11">
    <name type="scientific">Panacagrimonas perspica</name>
    <dbReference type="NCBI Taxonomy" id="381431"/>
    <lineage>
        <taxon>Bacteria</taxon>
        <taxon>Pseudomonadati</taxon>
        <taxon>Pseudomonadota</taxon>
        <taxon>Gammaproteobacteria</taxon>
        <taxon>Nevskiales</taxon>
        <taxon>Nevskiaceae</taxon>
        <taxon>Panacagrimonas</taxon>
    </lineage>
</organism>
<keyword evidence="5 8" id="KW-1133">Transmembrane helix</keyword>
<dbReference type="PANTHER" id="PTHR43163:SF6">
    <property type="entry name" value="DIPEPTIDE TRANSPORT SYSTEM PERMEASE PROTEIN DPPB-RELATED"/>
    <property type="match status" value="1"/>
</dbReference>
<proteinExistence type="inferred from homology"/>
<dbReference type="Proteomes" id="UP000295341">
    <property type="component" value="Unassembled WGS sequence"/>
</dbReference>
<reference evidence="10 11" key="1">
    <citation type="submission" date="2019-03" db="EMBL/GenBank/DDBJ databases">
        <title>Genomic Encyclopedia of Type Strains, Phase IV (KMG-IV): sequencing the most valuable type-strain genomes for metagenomic binning, comparative biology and taxonomic classification.</title>
        <authorList>
            <person name="Goeker M."/>
        </authorList>
    </citation>
    <scope>NUCLEOTIDE SEQUENCE [LARGE SCALE GENOMIC DNA]</scope>
    <source>
        <strain evidence="10 11">DSM 26377</strain>
    </source>
</reference>
<dbReference type="GO" id="GO:0005886">
    <property type="term" value="C:plasma membrane"/>
    <property type="evidence" value="ECO:0007669"/>
    <property type="project" value="UniProtKB-SubCell"/>
</dbReference>
<keyword evidence="11" id="KW-1185">Reference proteome</keyword>
<dbReference type="EMBL" id="SOBT01000008">
    <property type="protein sequence ID" value="TDU31715.1"/>
    <property type="molecule type" value="Genomic_DNA"/>
</dbReference>
<dbReference type="RefSeq" id="WP_210772442.1">
    <property type="nucleotide sequence ID" value="NZ_MWIN01000012.1"/>
</dbReference>
<dbReference type="InterPro" id="IPR035906">
    <property type="entry name" value="MetI-like_sf"/>
</dbReference>
<evidence type="ECO:0000256" key="5">
    <source>
        <dbReference type="ARBA" id="ARBA00022989"/>
    </source>
</evidence>
<evidence type="ECO:0000313" key="11">
    <source>
        <dbReference type="Proteomes" id="UP000295341"/>
    </source>
</evidence>
<dbReference type="InterPro" id="IPR000515">
    <property type="entry name" value="MetI-like"/>
</dbReference>
<feature type="transmembrane region" description="Helical" evidence="8">
    <location>
        <begin position="197"/>
        <end position="215"/>
    </location>
</feature>
<accession>A0A4R7PC85</accession>
<feature type="transmembrane region" description="Helical" evidence="8">
    <location>
        <begin position="117"/>
        <end position="140"/>
    </location>
</feature>
<dbReference type="InterPro" id="IPR045621">
    <property type="entry name" value="BPD_transp_1_N"/>
</dbReference>
<dbReference type="PROSITE" id="PS50928">
    <property type="entry name" value="ABC_TM1"/>
    <property type="match status" value="1"/>
</dbReference>